<protein>
    <submittedName>
        <fullName evidence="1">Uncharacterized protein</fullName>
    </submittedName>
</protein>
<reference evidence="1 2" key="1">
    <citation type="journal article" date="2013" name="PLoS Genet.">
        <title>The genome and development-dependent transcriptomes of Pyronema confluens: a window into fungal evolution.</title>
        <authorList>
            <person name="Traeger S."/>
            <person name="Altegoer F."/>
            <person name="Freitag M."/>
            <person name="Gabaldon T."/>
            <person name="Kempken F."/>
            <person name="Kumar A."/>
            <person name="Marcet-Houben M."/>
            <person name="Poggeler S."/>
            <person name="Stajich J.E."/>
            <person name="Nowrousian M."/>
        </authorList>
    </citation>
    <scope>NUCLEOTIDE SEQUENCE [LARGE SCALE GENOMIC DNA]</scope>
    <source>
        <strain evidence="2">CBS 100304</strain>
        <tissue evidence="1">Vegetative mycelium</tissue>
    </source>
</reference>
<accession>U4LP01</accession>
<evidence type="ECO:0000313" key="2">
    <source>
        <dbReference type="Proteomes" id="UP000018144"/>
    </source>
</evidence>
<proteinExistence type="predicted"/>
<organism evidence="1 2">
    <name type="scientific">Pyronema omphalodes (strain CBS 100304)</name>
    <name type="common">Pyronema confluens</name>
    <dbReference type="NCBI Taxonomy" id="1076935"/>
    <lineage>
        <taxon>Eukaryota</taxon>
        <taxon>Fungi</taxon>
        <taxon>Dikarya</taxon>
        <taxon>Ascomycota</taxon>
        <taxon>Pezizomycotina</taxon>
        <taxon>Pezizomycetes</taxon>
        <taxon>Pezizales</taxon>
        <taxon>Pyronemataceae</taxon>
        <taxon>Pyronema</taxon>
    </lineage>
</organism>
<name>U4LP01_PYROM</name>
<dbReference type="EMBL" id="HF936162">
    <property type="protein sequence ID" value="CCX33685.1"/>
    <property type="molecule type" value="Genomic_DNA"/>
</dbReference>
<evidence type="ECO:0000313" key="1">
    <source>
        <dbReference type="EMBL" id="CCX33685.1"/>
    </source>
</evidence>
<dbReference type="Proteomes" id="UP000018144">
    <property type="component" value="Unassembled WGS sequence"/>
</dbReference>
<gene>
    <name evidence="1" type="ORF">PCON_01623</name>
</gene>
<dbReference type="AlphaFoldDB" id="U4LP01"/>
<sequence>MGSLTSVRPMGPMITDNEPTNNINWYYYGGQRSCYFSRCALGRFLFLLWGKLI</sequence>
<keyword evidence="2" id="KW-1185">Reference proteome</keyword>